<evidence type="ECO:0000313" key="4">
    <source>
        <dbReference type="WBParaSite" id="PSU_v2.g15890.t1"/>
    </source>
</evidence>
<accession>A0A914Y8W1</accession>
<evidence type="ECO:0000256" key="2">
    <source>
        <dbReference type="SAM" id="SignalP"/>
    </source>
</evidence>
<organism evidence="3 4">
    <name type="scientific">Panagrolaimus superbus</name>
    <dbReference type="NCBI Taxonomy" id="310955"/>
    <lineage>
        <taxon>Eukaryota</taxon>
        <taxon>Metazoa</taxon>
        <taxon>Ecdysozoa</taxon>
        <taxon>Nematoda</taxon>
        <taxon>Chromadorea</taxon>
        <taxon>Rhabditida</taxon>
        <taxon>Tylenchina</taxon>
        <taxon>Panagrolaimomorpha</taxon>
        <taxon>Panagrolaimoidea</taxon>
        <taxon>Panagrolaimidae</taxon>
        <taxon>Panagrolaimus</taxon>
    </lineage>
</organism>
<dbReference type="AlphaFoldDB" id="A0A914Y8W1"/>
<keyword evidence="1" id="KW-0812">Transmembrane</keyword>
<dbReference type="Proteomes" id="UP000887577">
    <property type="component" value="Unplaced"/>
</dbReference>
<keyword evidence="1" id="KW-1133">Transmembrane helix</keyword>
<reference evidence="4" key="1">
    <citation type="submission" date="2022-11" db="UniProtKB">
        <authorList>
            <consortium name="WormBaseParasite"/>
        </authorList>
    </citation>
    <scope>IDENTIFICATION</scope>
</reference>
<feature type="chain" id="PRO_5037378724" evidence="2">
    <location>
        <begin position="19"/>
        <end position="201"/>
    </location>
</feature>
<evidence type="ECO:0000313" key="3">
    <source>
        <dbReference type="Proteomes" id="UP000887577"/>
    </source>
</evidence>
<keyword evidence="1" id="KW-0472">Membrane</keyword>
<keyword evidence="2" id="KW-0732">Signal</keyword>
<protein>
    <submittedName>
        <fullName evidence="4">Uncharacterized protein</fullName>
    </submittedName>
</protein>
<feature type="signal peptide" evidence="2">
    <location>
        <begin position="1"/>
        <end position="18"/>
    </location>
</feature>
<keyword evidence="3" id="KW-1185">Reference proteome</keyword>
<sequence length="201" mass="22649">MDCATLCLISAAVSFVPTSDVQKCNYCLDVRGITPTCNEDIMGCAQTYPDMVLYCLTVNAIHFDTHVSRAVRCRSHKAYNVSLSWTEEIMGLEKCSFGTSKICNCSTCPLREETRIPQIFQHPTNFQTKPQNSLSNNGNKNHALPNRLQISAVNQNQTFLLTKGMAENIRGIGNIYNKATLKFSFFQFYFFVFAAIIIIFQ</sequence>
<evidence type="ECO:0000256" key="1">
    <source>
        <dbReference type="SAM" id="Phobius"/>
    </source>
</evidence>
<proteinExistence type="predicted"/>
<feature type="transmembrane region" description="Helical" evidence="1">
    <location>
        <begin position="183"/>
        <end position="200"/>
    </location>
</feature>
<dbReference type="WBParaSite" id="PSU_v2.g15890.t1">
    <property type="protein sequence ID" value="PSU_v2.g15890.t1"/>
    <property type="gene ID" value="PSU_v2.g15890"/>
</dbReference>
<name>A0A914Y8W1_9BILA</name>